<organism evidence="1 2">
    <name type="scientific">Pristionchus entomophagus</name>
    <dbReference type="NCBI Taxonomy" id="358040"/>
    <lineage>
        <taxon>Eukaryota</taxon>
        <taxon>Metazoa</taxon>
        <taxon>Ecdysozoa</taxon>
        <taxon>Nematoda</taxon>
        <taxon>Chromadorea</taxon>
        <taxon>Rhabditida</taxon>
        <taxon>Rhabditina</taxon>
        <taxon>Diplogasteromorpha</taxon>
        <taxon>Diplogasteroidea</taxon>
        <taxon>Neodiplogasteridae</taxon>
        <taxon>Pristionchus</taxon>
    </lineage>
</organism>
<accession>A0AAV5U5R1</accession>
<dbReference type="AlphaFoldDB" id="A0AAV5U5R1"/>
<proteinExistence type="predicted"/>
<name>A0AAV5U5R1_9BILA</name>
<dbReference type="EMBL" id="BTSX01000005">
    <property type="protein sequence ID" value="GMT02179.1"/>
    <property type="molecule type" value="Genomic_DNA"/>
</dbReference>
<gene>
    <name evidence="1" type="ORF">PENTCL1PPCAC_24353</name>
</gene>
<reference evidence="1" key="1">
    <citation type="submission" date="2023-10" db="EMBL/GenBank/DDBJ databases">
        <title>Genome assembly of Pristionchus species.</title>
        <authorList>
            <person name="Yoshida K."/>
            <person name="Sommer R.J."/>
        </authorList>
    </citation>
    <scope>NUCLEOTIDE SEQUENCE</scope>
    <source>
        <strain evidence="1">RS0144</strain>
    </source>
</reference>
<evidence type="ECO:0008006" key="3">
    <source>
        <dbReference type="Google" id="ProtNLM"/>
    </source>
</evidence>
<evidence type="ECO:0000313" key="1">
    <source>
        <dbReference type="EMBL" id="GMT02179.1"/>
    </source>
</evidence>
<keyword evidence="2" id="KW-1185">Reference proteome</keyword>
<protein>
    <recommendedName>
        <fullName evidence="3">Fungal STAND N-terminal Goodbye domain-containing protein</fullName>
    </recommendedName>
</protein>
<evidence type="ECO:0000313" key="2">
    <source>
        <dbReference type="Proteomes" id="UP001432027"/>
    </source>
</evidence>
<feature type="non-terminal residue" evidence="1">
    <location>
        <position position="1"/>
    </location>
</feature>
<dbReference type="Proteomes" id="UP001432027">
    <property type="component" value="Unassembled WGS sequence"/>
</dbReference>
<comment type="caution">
    <text evidence="1">The sequence shown here is derived from an EMBL/GenBank/DDBJ whole genome shotgun (WGS) entry which is preliminary data.</text>
</comment>
<sequence>RSRSRSRGSRARIMWGGCRKFLGALWTAYTTTGKDIAGAICGKPCVAIAGAIYAVAIEGFYHGVVEEASKTEPTQFLEGLAAEVDDAMTNFRKFVDNYEMKTAVYWPRAVIDIADKKWESFVPTIRDTQGIKSEMTAFVEDLTQKLDGIYTTDVFAVYVWHSESDQVSFRHSNGGQRSPRTILKDHYDLQQNQGLLRRNGLWSDEDGVTDAYDYR</sequence>